<evidence type="ECO:0000256" key="1">
    <source>
        <dbReference type="SAM" id="MobiDB-lite"/>
    </source>
</evidence>
<dbReference type="RefSeq" id="WP_179793533.1">
    <property type="nucleotide sequence ID" value="NZ_BAABHP010000017.1"/>
</dbReference>
<comment type="caution">
    <text evidence="4">The sequence shown here is derived from an EMBL/GenBank/DDBJ whole genome shotgun (WGS) entry which is preliminary data.</text>
</comment>
<evidence type="ECO:0000256" key="2">
    <source>
        <dbReference type="SAM" id="Phobius"/>
    </source>
</evidence>
<feature type="compositionally biased region" description="Low complexity" evidence="1">
    <location>
        <begin position="139"/>
        <end position="158"/>
    </location>
</feature>
<proteinExistence type="predicted"/>
<keyword evidence="2" id="KW-1133">Transmembrane helix</keyword>
<dbReference type="Proteomes" id="UP000535890">
    <property type="component" value="Unassembled WGS sequence"/>
</dbReference>
<dbReference type="InterPro" id="IPR005543">
    <property type="entry name" value="PASTA_dom"/>
</dbReference>
<dbReference type="CDD" id="cd06577">
    <property type="entry name" value="PASTA_pknB"/>
    <property type="match status" value="1"/>
</dbReference>
<reference evidence="4 5" key="1">
    <citation type="submission" date="2020-07" db="EMBL/GenBank/DDBJ databases">
        <title>Sequencing the genomes of 1000 actinobacteria strains.</title>
        <authorList>
            <person name="Klenk H.-P."/>
        </authorList>
    </citation>
    <scope>NUCLEOTIDE SEQUENCE [LARGE SCALE GENOMIC DNA]</scope>
    <source>
        <strain evidence="4 5">DSM 45772</strain>
    </source>
</reference>
<gene>
    <name evidence="4" type="ORF">BJ983_001847</name>
</gene>
<keyword evidence="2" id="KW-0472">Membrane</keyword>
<dbReference type="Gene3D" id="3.30.10.20">
    <property type="match status" value="1"/>
</dbReference>
<accession>A0A7Y9DUL1</accession>
<feature type="transmembrane region" description="Helical" evidence="2">
    <location>
        <begin position="21"/>
        <end position="41"/>
    </location>
</feature>
<evidence type="ECO:0000313" key="5">
    <source>
        <dbReference type="Proteomes" id="UP000535890"/>
    </source>
</evidence>
<dbReference type="PROSITE" id="PS51178">
    <property type="entry name" value="PASTA"/>
    <property type="match status" value="1"/>
</dbReference>
<dbReference type="AlphaFoldDB" id="A0A7Y9DUL1"/>
<organism evidence="4 5">
    <name type="scientific">Actinomycetospora corticicola</name>
    <dbReference type="NCBI Taxonomy" id="663602"/>
    <lineage>
        <taxon>Bacteria</taxon>
        <taxon>Bacillati</taxon>
        <taxon>Actinomycetota</taxon>
        <taxon>Actinomycetes</taxon>
        <taxon>Pseudonocardiales</taxon>
        <taxon>Pseudonocardiaceae</taxon>
        <taxon>Actinomycetospora</taxon>
    </lineage>
</organism>
<sequence>MDEQPQTGRASWKDLRPRTQLGIIFAIVTALVVGLSINSAAARADRAAATPVAGSSSLPMTPTGSYTVGQQYYADKIAMPNYVGWTLQAAVNDLASRGIRVGGFAPSYANSVIAYQNPYPGTRVGQSTVHSIQLMVSNAAPTTTPPTASTTTTPPSNTDVDIDVDEDHNLPDGALTGGFCRRKWWC</sequence>
<name>A0A7Y9DUL1_9PSEU</name>
<dbReference type="EMBL" id="JACCBN010000001">
    <property type="protein sequence ID" value="NYD35745.1"/>
    <property type="molecule type" value="Genomic_DNA"/>
</dbReference>
<keyword evidence="2" id="KW-0812">Transmembrane</keyword>
<feature type="region of interest" description="Disordered" evidence="1">
    <location>
        <begin position="139"/>
        <end position="159"/>
    </location>
</feature>
<dbReference type="Pfam" id="PF03793">
    <property type="entry name" value="PASTA"/>
    <property type="match status" value="1"/>
</dbReference>
<dbReference type="SMART" id="SM00740">
    <property type="entry name" value="PASTA"/>
    <property type="match status" value="1"/>
</dbReference>
<protein>
    <recommendedName>
        <fullName evidence="3">PASTA domain-containing protein</fullName>
    </recommendedName>
</protein>
<evidence type="ECO:0000259" key="3">
    <source>
        <dbReference type="PROSITE" id="PS51178"/>
    </source>
</evidence>
<evidence type="ECO:0000313" key="4">
    <source>
        <dbReference type="EMBL" id="NYD35745.1"/>
    </source>
</evidence>
<keyword evidence="5" id="KW-1185">Reference proteome</keyword>
<feature type="domain" description="PASTA" evidence="3">
    <location>
        <begin position="73"/>
        <end position="138"/>
    </location>
</feature>